<dbReference type="SMART" id="SM00388">
    <property type="entry name" value="HisKA"/>
    <property type="match status" value="1"/>
</dbReference>
<organism evidence="19 20">
    <name type="scientific">Hymenobacter guriensis</name>
    <dbReference type="NCBI Taxonomy" id="2793065"/>
    <lineage>
        <taxon>Bacteria</taxon>
        <taxon>Pseudomonadati</taxon>
        <taxon>Bacteroidota</taxon>
        <taxon>Cytophagia</taxon>
        <taxon>Cytophagales</taxon>
        <taxon>Hymenobacteraceae</taxon>
        <taxon>Hymenobacter</taxon>
    </lineage>
</organism>
<feature type="domain" description="HPt" evidence="18">
    <location>
        <begin position="944"/>
        <end position="1039"/>
    </location>
</feature>
<dbReference type="Pfam" id="PF01627">
    <property type="entry name" value="Hpt"/>
    <property type="match status" value="1"/>
</dbReference>
<dbReference type="SUPFAM" id="SSF52172">
    <property type="entry name" value="CheY-like"/>
    <property type="match status" value="1"/>
</dbReference>
<dbReference type="CDD" id="cd16922">
    <property type="entry name" value="HATPase_EvgS-ArcB-TorS-like"/>
    <property type="match status" value="1"/>
</dbReference>
<evidence type="ECO:0000256" key="6">
    <source>
        <dbReference type="ARBA" id="ARBA00022692"/>
    </source>
</evidence>
<keyword evidence="10" id="KW-0902">Two-component regulatory system</keyword>
<dbReference type="EC" id="2.7.13.3" evidence="3"/>
<dbReference type="Pfam" id="PF08448">
    <property type="entry name" value="PAS_4"/>
    <property type="match status" value="1"/>
</dbReference>
<evidence type="ECO:0000256" key="10">
    <source>
        <dbReference type="ARBA" id="ARBA00023012"/>
    </source>
</evidence>
<dbReference type="Pfam" id="PF00072">
    <property type="entry name" value="Response_reg"/>
    <property type="match status" value="1"/>
</dbReference>
<dbReference type="CDD" id="cd00130">
    <property type="entry name" value="PAS"/>
    <property type="match status" value="2"/>
</dbReference>
<evidence type="ECO:0000259" key="16">
    <source>
        <dbReference type="PROSITE" id="PS50112"/>
    </source>
</evidence>
<dbReference type="PROSITE" id="PS50109">
    <property type="entry name" value="HIS_KIN"/>
    <property type="match status" value="1"/>
</dbReference>
<evidence type="ECO:0000256" key="11">
    <source>
        <dbReference type="ARBA" id="ARBA00023136"/>
    </source>
</evidence>
<dbReference type="InterPro" id="IPR004358">
    <property type="entry name" value="Sig_transdc_His_kin-like_C"/>
</dbReference>
<dbReference type="Pfam" id="PF00512">
    <property type="entry name" value="HisKA"/>
    <property type="match status" value="1"/>
</dbReference>
<protein>
    <recommendedName>
        <fullName evidence="3">histidine kinase</fullName>
        <ecNumber evidence="3">2.7.13.3</ecNumber>
    </recommendedName>
</protein>
<dbReference type="InterPro" id="IPR005467">
    <property type="entry name" value="His_kinase_dom"/>
</dbReference>
<comment type="subcellular location">
    <subcellularLocation>
        <location evidence="2">Cell membrane</location>
        <topology evidence="2">Multi-pass membrane protein</topology>
    </subcellularLocation>
</comment>
<comment type="caution">
    <text evidence="19">The sequence shown here is derived from an EMBL/GenBank/DDBJ whole genome shotgun (WGS) entry which is preliminary data.</text>
</comment>
<dbReference type="Pfam" id="PF08447">
    <property type="entry name" value="PAS_3"/>
    <property type="match status" value="1"/>
</dbReference>
<dbReference type="InterPro" id="IPR003594">
    <property type="entry name" value="HATPase_dom"/>
</dbReference>
<dbReference type="PANTHER" id="PTHR45339:SF1">
    <property type="entry name" value="HYBRID SIGNAL TRANSDUCTION HISTIDINE KINASE J"/>
    <property type="match status" value="1"/>
</dbReference>
<keyword evidence="20" id="KW-1185">Reference proteome</keyword>
<comment type="catalytic activity">
    <reaction evidence="1">
        <text>ATP + protein L-histidine = ADP + protein N-phospho-L-histidine.</text>
        <dbReference type="EC" id="2.7.13.3"/>
    </reaction>
</comment>
<keyword evidence="8" id="KW-0067">ATP-binding</keyword>
<dbReference type="InterPro" id="IPR000700">
    <property type="entry name" value="PAS-assoc_C"/>
</dbReference>
<feature type="domain" description="PAS" evidence="16">
    <location>
        <begin position="277"/>
        <end position="354"/>
    </location>
</feature>
<sequence>MANRSAAASRHLHHKLAQARRLLGESRTQLHQARLHTTRLQQAAATQAAALLHTLDNAIIVAGSDLRVSLVSPAYCHLFGLPQPYVHYLGAPVGEVLEQFTIGFQHPDEAVKLHRHALEQQVPLQDALLSLANGRILKLNYLPVAEQGVVALHLWSYQDVTQQQHLQAHISQLSRLAEFSPHPIICYTPAGHPQYFNPAAGPVLEELTAQASQEGNQFLRHELAAALAAGQTRFRQFALNDHVYYWTVVPLLTEDCVNVYLTDFTDQQRLSTELASSQRLLERVLETAPNVIYTFDLLEERVTYCNRHMYDLLGYTEQELMAMGVEEWQQLLAAEDRTPMRDYWHAMRAAADGEIRTIEYHVYHRNGTRLCLRTSTTPLERDASGQARLAAGALEDITKWKQAEAQRRAINRGLAEKNRLFQQIIDTSPQLIFIRDAQGHFQLANQAAADFYGVSKKQLLRGNYADVMPDEDVRTRLLEQDQQVIRARIELFTEEHFEWHDGRERWFQCLKQPFVLADGTVQVLAVASEITAQKQVNAELRQAKETAEQTARVKQEFLANISHEIRTPMHGILGMASLLGRTPLTDEQREFVQHIQESAENLLVVINDVLDVSQLLTGKIKLEERVFDVRDVLRRSVEAVRFRVEEKGISLHLELPAPDVPTQVLGDPYRLTQILLNLLSNAVKFTNQGHVTLRCEPLPHQAKMCCFAFVVEDTGIGIAASQLEEMFEPFTQASASTARRYGGTGLGLSISKGLVERLGGTITAHSQVQQGSTFRVELPLRPVIGPATATPTAVEQPPLGPHRLLLVEDNAVSLFLTKKLLANWGLVVDAAPSGAEALELFRAHSYALVLMDIQMPEMDGITTTHHLRQHPDAQRAATPVVALTANALPDQTQLYRAAGFQAFLSKPFSDQQLYVLLQHHLPAKAHITEQLFDLKNIQLVAQGDEAFIRHMMQLFIDTAPPALAKLEGFYAQQQWQRVAEMAHHLKSSFYSLNVRSLLEPIRELEAAASQPHVDAGHVATLIRYIRQVAETVIEQLRPQIGA</sequence>
<evidence type="ECO:0000256" key="3">
    <source>
        <dbReference type="ARBA" id="ARBA00012438"/>
    </source>
</evidence>
<dbReference type="SMART" id="SM00091">
    <property type="entry name" value="PAS"/>
    <property type="match status" value="4"/>
</dbReference>
<feature type="domain" description="Response regulatory" evidence="15">
    <location>
        <begin position="803"/>
        <end position="921"/>
    </location>
</feature>
<evidence type="ECO:0000313" key="20">
    <source>
        <dbReference type="Proteomes" id="UP000601099"/>
    </source>
</evidence>
<evidence type="ECO:0000256" key="12">
    <source>
        <dbReference type="PROSITE-ProRule" id="PRU00110"/>
    </source>
</evidence>
<keyword evidence="6" id="KW-0812">Transmembrane</keyword>
<dbReference type="Pfam" id="PF12860">
    <property type="entry name" value="PAS_7"/>
    <property type="match status" value="1"/>
</dbReference>
<dbReference type="Gene3D" id="3.30.565.10">
    <property type="entry name" value="Histidine kinase-like ATPase, C-terminal domain"/>
    <property type="match status" value="1"/>
</dbReference>
<keyword evidence="9" id="KW-1133">Transmembrane helix</keyword>
<dbReference type="PROSITE" id="PS50113">
    <property type="entry name" value="PAC"/>
    <property type="match status" value="1"/>
</dbReference>
<dbReference type="PROSITE" id="PS50110">
    <property type="entry name" value="RESPONSE_REGULATORY"/>
    <property type="match status" value="1"/>
</dbReference>
<keyword evidence="4" id="KW-1003">Cell membrane</keyword>
<dbReference type="InterPro" id="IPR035965">
    <property type="entry name" value="PAS-like_dom_sf"/>
</dbReference>
<evidence type="ECO:0000259" key="18">
    <source>
        <dbReference type="PROSITE" id="PS50894"/>
    </source>
</evidence>
<dbReference type="InterPro" id="IPR036641">
    <property type="entry name" value="HPT_dom_sf"/>
</dbReference>
<evidence type="ECO:0000256" key="7">
    <source>
        <dbReference type="ARBA" id="ARBA00022741"/>
    </source>
</evidence>
<evidence type="ECO:0000256" key="8">
    <source>
        <dbReference type="ARBA" id="ARBA00022840"/>
    </source>
</evidence>
<keyword evidence="11" id="KW-0472">Membrane</keyword>
<feature type="domain" description="Histidine kinase" evidence="14">
    <location>
        <begin position="560"/>
        <end position="782"/>
    </location>
</feature>
<dbReference type="SUPFAM" id="SSF55785">
    <property type="entry name" value="PYP-like sensor domain (PAS domain)"/>
    <property type="match status" value="2"/>
</dbReference>
<evidence type="ECO:0000259" key="15">
    <source>
        <dbReference type="PROSITE" id="PS50110"/>
    </source>
</evidence>
<dbReference type="PROSITE" id="PS50894">
    <property type="entry name" value="HPT"/>
    <property type="match status" value="1"/>
</dbReference>
<dbReference type="Gene3D" id="3.40.50.2300">
    <property type="match status" value="1"/>
</dbReference>
<dbReference type="PRINTS" id="PR00344">
    <property type="entry name" value="BCTRLSENSOR"/>
</dbReference>
<dbReference type="Gene3D" id="3.30.450.20">
    <property type="entry name" value="PAS domain"/>
    <property type="match status" value="3"/>
</dbReference>
<dbReference type="SMART" id="SM00073">
    <property type="entry name" value="HPT"/>
    <property type="match status" value="1"/>
</dbReference>
<dbReference type="InterPro" id="IPR001789">
    <property type="entry name" value="Sig_transdc_resp-reg_receiver"/>
</dbReference>
<dbReference type="Proteomes" id="UP000601099">
    <property type="component" value="Unassembled WGS sequence"/>
</dbReference>
<dbReference type="SMART" id="SM00448">
    <property type="entry name" value="REC"/>
    <property type="match status" value="1"/>
</dbReference>
<evidence type="ECO:0000256" key="13">
    <source>
        <dbReference type="PROSITE-ProRule" id="PRU00169"/>
    </source>
</evidence>
<dbReference type="CDD" id="cd17546">
    <property type="entry name" value="REC_hyHK_CKI1_RcsC-like"/>
    <property type="match status" value="1"/>
</dbReference>
<dbReference type="Pfam" id="PF02518">
    <property type="entry name" value="HATPase_c"/>
    <property type="match status" value="1"/>
</dbReference>
<keyword evidence="5 13" id="KW-0597">Phosphoprotein</keyword>
<dbReference type="SUPFAM" id="SSF55874">
    <property type="entry name" value="ATPase domain of HSP90 chaperone/DNA topoisomerase II/histidine kinase"/>
    <property type="match status" value="1"/>
</dbReference>
<dbReference type="Gene3D" id="1.10.287.130">
    <property type="match status" value="1"/>
</dbReference>
<evidence type="ECO:0000256" key="5">
    <source>
        <dbReference type="ARBA" id="ARBA00022553"/>
    </source>
</evidence>
<reference evidence="19 20" key="1">
    <citation type="submission" date="2020-11" db="EMBL/GenBank/DDBJ databases">
        <title>Hymenobacter sp.</title>
        <authorList>
            <person name="Kim M.K."/>
        </authorList>
    </citation>
    <scope>NUCLEOTIDE SEQUENCE [LARGE SCALE GENOMIC DNA]</scope>
    <source>
        <strain evidence="19 20">BT594</strain>
    </source>
</reference>
<dbReference type="SUPFAM" id="SSF47384">
    <property type="entry name" value="Homodimeric domain of signal transducing histidine kinase"/>
    <property type="match status" value="1"/>
</dbReference>
<dbReference type="InterPro" id="IPR011006">
    <property type="entry name" value="CheY-like_superfamily"/>
</dbReference>
<proteinExistence type="predicted"/>
<dbReference type="InterPro" id="IPR036097">
    <property type="entry name" value="HisK_dim/P_sf"/>
</dbReference>
<keyword evidence="7" id="KW-0547">Nucleotide-binding</keyword>
<evidence type="ECO:0000259" key="14">
    <source>
        <dbReference type="PROSITE" id="PS50109"/>
    </source>
</evidence>
<dbReference type="NCBIfam" id="TIGR00229">
    <property type="entry name" value="sensory_box"/>
    <property type="match status" value="2"/>
</dbReference>
<dbReference type="Gene3D" id="1.20.120.160">
    <property type="entry name" value="HPT domain"/>
    <property type="match status" value="1"/>
</dbReference>
<dbReference type="PANTHER" id="PTHR45339">
    <property type="entry name" value="HYBRID SIGNAL TRANSDUCTION HISTIDINE KINASE J"/>
    <property type="match status" value="1"/>
</dbReference>
<evidence type="ECO:0000256" key="1">
    <source>
        <dbReference type="ARBA" id="ARBA00000085"/>
    </source>
</evidence>
<evidence type="ECO:0000313" key="19">
    <source>
        <dbReference type="EMBL" id="MBG8554328.1"/>
    </source>
</evidence>
<evidence type="ECO:0000256" key="2">
    <source>
        <dbReference type="ARBA" id="ARBA00004651"/>
    </source>
</evidence>
<feature type="domain" description="PAC" evidence="17">
    <location>
        <begin position="356"/>
        <end position="409"/>
    </location>
</feature>
<dbReference type="SUPFAM" id="SSF47226">
    <property type="entry name" value="Histidine-containing phosphotransfer domain, HPT domain"/>
    <property type="match status" value="1"/>
</dbReference>
<dbReference type="RefSeq" id="WP_196955345.1">
    <property type="nucleotide sequence ID" value="NZ_JADWYK010000006.1"/>
</dbReference>
<dbReference type="InterPro" id="IPR008207">
    <property type="entry name" value="Sig_transdc_His_kin_Hpt_dom"/>
</dbReference>
<feature type="modified residue" description="Phosphohistidine" evidence="12">
    <location>
        <position position="983"/>
    </location>
</feature>
<feature type="modified residue" description="4-aspartylphosphate" evidence="13">
    <location>
        <position position="852"/>
    </location>
</feature>
<name>A0ABS0L2N0_9BACT</name>
<dbReference type="PROSITE" id="PS50112">
    <property type="entry name" value="PAS"/>
    <property type="match status" value="2"/>
</dbReference>
<dbReference type="EMBL" id="JADWYK010000006">
    <property type="protein sequence ID" value="MBG8554328.1"/>
    <property type="molecule type" value="Genomic_DNA"/>
</dbReference>
<dbReference type="InterPro" id="IPR000014">
    <property type="entry name" value="PAS"/>
</dbReference>
<dbReference type="InterPro" id="IPR003661">
    <property type="entry name" value="HisK_dim/P_dom"/>
</dbReference>
<evidence type="ECO:0000256" key="9">
    <source>
        <dbReference type="ARBA" id="ARBA00022989"/>
    </source>
</evidence>
<feature type="domain" description="PAS" evidence="16">
    <location>
        <begin position="417"/>
        <end position="496"/>
    </location>
</feature>
<dbReference type="InterPro" id="IPR013656">
    <property type="entry name" value="PAS_4"/>
</dbReference>
<evidence type="ECO:0000259" key="17">
    <source>
        <dbReference type="PROSITE" id="PS50113"/>
    </source>
</evidence>
<accession>A0ABS0L2N0</accession>
<dbReference type="InterPro" id="IPR013655">
    <property type="entry name" value="PAS_fold_3"/>
</dbReference>
<evidence type="ECO:0000256" key="4">
    <source>
        <dbReference type="ARBA" id="ARBA00022475"/>
    </source>
</evidence>
<dbReference type="CDD" id="cd00082">
    <property type="entry name" value="HisKA"/>
    <property type="match status" value="1"/>
</dbReference>
<dbReference type="InterPro" id="IPR036890">
    <property type="entry name" value="HATPase_C_sf"/>
</dbReference>
<dbReference type="SMART" id="SM00387">
    <property type="entry name" value="HATPase_c"/>
    <property type="match status" value="1"/>
</dbReference>
<gene>
    <name evidence="19" type="ORF">I5L79_12265</name>
</gene>